<evidence type="ECO:0000313" key="2">
    <source>
        <dbReference type="Proteomes" id="UP000037136"/>
    </source>
</evidence>
<name>A0A2A9PC35_OPHUN</name>
<evidence type="ECO:0000313" key="1">
    <source>
        <dbReference type="EMBL" id="PFH58979.1"/>
    </source>
</evidence>
<proteinExistence type="predicted"/>
<sequence length="81" mass="8960">MSRGPQSGNLLELQQYLILSSASSREKTSMSRDGVELAERWRRRAFVDVFILDSDGMAVSKGVGRRQLTDPLLDGTATLAF</sequence>
<reference evidence="1 2" key="2">
    <citation type="journal article" date="2017" name="Sci. Rep.">
        <title>Ant-infecting Ophiocordyceps genomes reveal a high diversity of potential behavioral manipulation genes and a possible major role for enterotoxins.</title>
        <authorList>
            <person name="de Bekker C."/>
            <person name="Ohm R.A."/>
            <person name="Evans H.C."/>
            <person name="Brachmann A."/>
            <person name="Hughes D.P."/>
        </authorList>
    </citation>
    <scope>NUCLEOTIDE SEQUENCE [LARGE SCALE GENOMIC DNA]</scope>
    <source>
        <strain evidence="1 2">SC16a</strain>
    </source>
</reference>
<comment type="caution">
    <text evidence="1">The sequence shown here is derived from an EMBL/GenBank/DDBJ whole genome shotgun (WGS) entry which is preliminary data.</text>
</comment>
<dbReference type="AlphaFoldDB" id="A0A2A9PC35"/>
<organism evidence="1 2">
    <name type="scientific">Ophiocordyceps unilateralis</name>
    <name type="common">Zombie-ant fungus</name>
    <name type="synonym">Torrubia unilateralis</name>
    <dbReference type="NCBI Taxonomy" id="268505"/>
    <lineage>
        <taxon>Eukaryota</taxon>
        <taxon>Fungi</taxon>
        <taxon>Dikarya</taxon>
        <taxon>Ascomycota</taxon>
        <taxon>Pezizomycotina</taxon>
        <taxon>Sordariomycetes</taxon>
        <taxon>Hypocreomycetidae</taxon>
        <taxon>Hypocreales</taxon>
        <taxon>Ophiocordycipitaceae</taxon>
        <taxon>Ophiocordyceps</taxon>
    </lineage>
</organism>
<keyword evidence="2" id="KW-1185">Reference proteome</keyword>
<reference evidence="1 2" key="1">
    <citation type="journal article" date="2015" name="BMC Genomics">
        <title>Gene expression during zombie ant biting behavior reflects the complexity underlying fungal parasitic behavioral manipulation.</title>
        <authorList>
            <person name="de Bekker C."/>
            <person name="Ohm R.A."/>
            <person name="Loreto R.G."/>
            <person name="Sebastian A."/>
            <person name="Albert I."/>
            <person name="Merrow M."/>
            <person name="Brachmann A."/>
            <person name="Hughes D.P."/>
        </authorList>
    </citation>
    <scope>NUCLEOTIDE SEQUENCE [LARGE SCALE GENOMIC DNA]</scope>
    <source>
        <strain evidence="1 2">SC16a</strain>
    </source>
</reference>
<accession>A0A2A9PC35</accession>
<gene>
    <name evidence="1" type="ORF">XA68_12955</name>
</gene>
<protein>
    <submittedName>
        <fullName evidence="1">Uncharacterized protein</fullName>
    </submittedName>
</protein>
<dbReference type="Proteomes" id="UP000037136">
    <property type="component" value="Unassembled WGS sequence"/>
</dbReference>
<dbReference type="EMBL" id="LAZP02000237">
    <property type="protein sequence ID" value="PFH58979.1"/>
    <property type="molecule type" value="Genomic_DNA"/>
</dbReference>